<dbReference type="OrthoDB" id="3260945at2759"/>
<dbReference type="Proteomes" id="UP000703269">
    <property type="component" value="Unassembled WGS sequence"/>
</dbReference>
<dbReference type="PROSITE" id="PS51194">
    <property type="entry name" value="HELICASE_CTER"/>
    <property type="match status" value="1"/>
</dbReference>
<evidence type="ECO:0000256" key="1">
    <source>
        <dbReference type="ARBA" id="ARBA00005446"/>
    </source>
</evidence>
<evidence type="ECO:0000256" key="4">
    <source>
        <dbReference type="ARBA" id="ARBA00023242"/>
    </source>
</evidence>
<dbReference type="EMBL" id="BPQB01000076">
    <property type="protein sequence ID" value="GJE97756.1"/>
    <property type="molecule type" value="Genomic_DNA"/>
</dbReference>
<dbReference type="InterPro" id="IPR027417">
    <property type="entry name" value="P-loop_NTPase"/>
</dbReference>
<dbReference type="PANTHER" id="PTHR13710">
    <property type="entry name" value="DNA HELICASE RECQ FAMILY MEMBER"/>
    <property type="match status" value="1"/>
</dbReference>
<dbReference type="EC" id="5.6.2.4" evidence="6"/>
<evidence type="ECO:0000259" key="7">
    <source>
        <dbReference type="PROSITE" id="PS51194"/>
    </source>
</evidence>
<comment type="caution">
    <text evidence="8">The sequence shown here is derived from an EMBL/GenBank/DDBJ whole genome shotgun (WGS) entry which is preliminary data.</text>
</comment>
<dbReference type="SUPFAM" id="SSF52540">
    <property type="entry name" value="P-loop containing nucleoside triphosphate hydrolases"/>
    <property type="match status" value="1"/>
</dbReference>
<evidence type="ECO:0000256" key="6">
    <source>
        <dbReference type="ARBA" id="ARBA00034808"/>
    </source>
</evidence>
<comment type="similarity">
    <text evidence="1">Belongs to the helicase family. RecQ subfamily.</text>
</comment>
<proteinExistence type="inferred from homology"/>
<dbReference type="InterPro" id="IPR001650">
    <property type="entry name" value="Helicase_C-like"/>
</dbReference>
<dbReference type="GO" id="GO:0009378">
    <property type="term" value="F:four-way junction helicase activity"/>
    <property type="evidence" value="ECO:0007669"/>
    <property type="project" value="TreeGrafter"/>
</dbReference>
<sequence length="583" mass="65186">MAEDTISLDSLDDLLREKSGLPKLEKFKLVHALDLCLGKDLFLVAPGESKIHIIAAPALVAQAANQSAIGFVVVPVKPLMEDHAKTLRAFGLRAVAINDHNLRRAAADGRDLWDEVRSGDDVRLAVVTSSMMQDERVSGILRNMKTKSLVRWVFLDEVQLFNESVACGYPPPYQGRRLEKLRTRLPSSTVFGAFAGSISVFEAHVIASDLGLCEGKYIDARYSLNPSHVKYVPRLMTHPTSGSKFYDLAWLIPFDLKSADAIPTTLIYCQMLEVGGDVMRFLDSLIPDHIPNRTNLIKLYSTTFSEGYRDSFQDDMKAGSLRVGICTDTWTYGLDIPNVRQVVVFGEIESYSRIKHAISQAGRDGSPATAYVYMPPWARDVPPEEWKGKKAVEDAMRRESLPPVIRDWFNAAEPSATIRCCPRQVDLEFHGEPIILPTDNCCSYCHPDAESTRADADTIFKHNAVLECDVLLTQPLSPSEDPFPPLEPDVLASITRSLEDWRCTQWYKICSPDEDLPSVVLLPSHRLNKLAERAHICSSYEIFCWILEGWNYLDEQGEALYSFLRETVQSHTGASTACTLTTP</sequence>
<evidence type="ECO:0000256" key="3">
    <source>
        <dbReference type="ARBA" id="ARBA00023235"/>
    </source>
</evidence>
<dbReference type="GO" id="GO:0005694">
    <property type="term" value="C:chromosome"/>
    <property type="evidence" value="ECO:0007669"/>
    <property type="project" value="TreeGrafter"/>
</dbReference>
<accession>A0A9P3GN22</accession>
<dbReference type="Gene3D" id="3.40.50.300">
    <property type="entry name" value="P-loop containing nucleotide triphosphate hydrolases"/>
    <property type="match status" value="2"/>
</dbReference>
<dbReference type="GO" id="GO:0043138">
    <property type="term" value="F:3'-5' DNA helicase activity"/>
    <property type="evidence" value="ECO:0007669"/>
    <property type="project" value="UniProtKB-EC"/>
</dbReference>
<dbReference type="Pfam" id="PF00271">
    <property type="entry name" value="Helicase_C"/>
    <property type="match status" value="1"/>
</dbReference>
<dbReference type="GO" id="GO:0000724">
    <property type="term" value="P:double-strand break repair via homologous recombination"/>
    <property type="evidence" value="ECO:0007669"/>
    <property type="project" value="TreeGrafter"/>
</dbReference>
<evidence type="ECO:0000313" key="8">
    <source>
        <dbReference type="EMBL" id="GJE97756.1"/>
    </source>
</evidence>
<organism evidence="8 9">
    <name type="scientific">Phanerochaete sordida</name>
    <dbReference type="NCBI Taxonomy" id="48140"/>
    <lineage>
        <taxon>Eukaryota</taxon>
        <taxon>Fungi</taxon>
        <taxon>Dikarya</taxon>
        <taxon>Basidiomycota</taxon>
        <taxon>Agaricomycotina</taxon>
        <taxon>Agaricomycetes</taxon>
        <taxon>Polyporales</taxon>
        <taxon>Phanerochaetaceae</taxon>
        <taxon>Phanerochaete</taxon>
    </lineage>
</organism>
<dbReference type="GO" id="GO:0005737">
    <property type="term" value="C:cytoplasm"/>
    <property type="evidence" value="ECO:0007669"/>
    <property type="project" value="TreeGrafter"/>
</dbReference>
<dbReference type="GO" id="GO:0005634">
    <property type="term" value="C:nucleus"/>
    <property type="evidence" value="ECO:0007669"/>
    <property type="project" value="TreeGrafter"/>
</dbReference>
<protein>
    <recommendedName>
        <fullName evidence="6">DNA 3'-5' helicase</fullName>
        <ecNumber evidence="6">5.6.2.4</ecNumber>
    </recommendedName>
</protein>
<dbReference type="GO" id="GO:0016787">
    <property type="term" value="F:hydrolase activity"/>
    <property type="evidence" value="ECO:0007669"/>
    <property type="project" value="UniProtKB-KW"/>
</dbReference>
<dbReference type="GO" id="GO:0003677">
    <property type="term" value="F:DNA binding"/>
    <property type="evidence" value="ECO:0007669"/>
    <property type="project" value="UniProtKB-KW"/>
</dbReference>
<evidence type="ECO:0000256" key="2">
    <source>
        <dbReference type="ARBA" id="ARBA00023125"/>
    </source>
</evidence>
<evidence type="ECO:0000256" key="5">
    <source>
        <dbReference type="ARBA" id="ARBA00034617"/>
    </source>
</evidence>
<keyword evidence="8" id="KW-0378">Hydrolase</keyword>
<keyword evidence="2" id="KW-0238">DNA-binding</keyword>
<dbReference type="PANTHER" id="PTHR13710:SF153">
    <property type="entry name" value="RECQ-LIKE DNA HELICASE BLM"/>
    <property type="match status" value="1"/>
</dbReference>
<name>A0A9P3GN22_9APHY</name>
<comment type="catalytic activity">
    <reaction evidence="5">
        <text>Couples ATP hydrolysis with the unwinding of duplex DNA by translocating in the 3'-5' direction.</text>
        <dbReference type="EC" id="5.6.2.4"/>
    </reaction>
</comment>
<dbReference type="AlphaFoldDB" id="A0A9P3GN22"/>
<gene>
    <name evidence="8" type="ORF">PsYK624_139770</name>
</gene>
<keyword evidence="3" id="KW-0413">Isomerase</keyword>
<evidence type="ECO:0000313" key="9">
    <source>
        <dbReference type="Proteomes" id="UP000703269"/>
    </source>
</evidence>
<keyword evidence="9" id="KW-1185">Reference proteome</keyword>
<feature type="domain" description="Helicase C-terminal" evidence="7">
    <location>
        <begin position="255"/>
        <end position="413"/>
    </location>
</feature>
<keyword evidence="4" id="KW-0539">Nucleus</keyword>
<reference evidence="8 9" key="1">
    <citation type="submission" date="2021-08" db="EMBL/GenBank/DDBJ databases">
        <title>Draft Genome Sequence of Phanerochaete sordida strain YK-624.</title>
        <authorList>
            <person name="Mori T."/>
            <person name="Dohra H."/>
            <person name="Suzuki T."/>
            <person name="Kawagishi H."/>
            <person name="Hirai H."/>
        </authorList>
    </citation>
    <scope>NUCLEOTIDE SEQUENCE [LARGE SCALE GENOMIC DNA]</scope>
    <source>
        <strain evidence="8 9">YK-624</strain>
    </source>
</reference>